<evidence type="ECO:0000256" key="3">
    <source>
        <dbReference type="PROSITE-ProRule" id="PRU00339"/>
    </source>
</evidence>
<dbReference type="SMART" id="SM00028">
    <property type="entry name" value="TPR"/>
    <property type="match status" value="4"/>
</dbReference>
<keyword evidence="1" id="KW-0677">Repeat</keyword>
<dbReference type="SUPFAM" id="SSF48452">
    <property type="entry name" value="TPR-like"/>
    <property type="match status" value="1"/>
</dbReference>
<dbReference type="NCBIfam" id="NF047558">
    <property type="entry name" value="TPR_END_plus"/>
    <property type="match status" value="1"/>
</dbReference>
<dbReference type="Pfam" id="PF00515">
    <property type="entry name" value="TPR_1"/>
    <property type="match status" value="1"/>
</dbReference>
<organism evidence="5 6">
    <name type="scientific">Nitrosotalea sinensis</name>
    <dbReference type="NCBI Taxonomy" id="1499975"/>
    <lineage>
        <taxon>Archaea</taxon>
        <taxon>Nitrososphaerota</taxon>
        <taxon>Nitrososphaeria</taxon>
        <taxon>Nitrosotaleales</taxon>
        <taxon>Nitrosotaleaceae</taxon>
        <taxon>Nitrosotalea</taxon>
    </lineage>
</organism>
<dbReference type="AlphaFoldDB" id="A0A2H1EJE1"/>
<protein>
    <submittedName>
        <fullName evidence="5">Tetratricopeptide TPR 2 repeat protein</fullName>
    </submittedName>
</protein>
<evidence type="ECO:0000256" key="2">
    <source>
        <dbReference type="ARBA" id="ARBA00022803"/>
    </source>
</evidence>
<sequence>MTVKKLFGDKKEEEPKISKKTDIKIPEESTNTKLTDPNYNRTKHYKKGVSLMADERMEDAARAFEDALRIDPGHVDSLLKLGYTRFHMNDLAGALEQYNKVHEIDVTNAEAWNLKGLIYYRQKNYDKALDCVEKAIDSNPTDGMSWYNKACYHSLLNHIPESIEALKRSIEIDVKNAKKAVKDKDFDNIKTDEGYRRIVEVVVLESVRQGYHKVGQIVWTTMIGKLEVEDAARKLVEKGLLIKAEKNLGLQKVEEYEIVPELAEKIGVEKKGFFGTAKKSQPIVIQNLKEINEAVHAVKIAIENGDTKEIISKLDVFIEPSKKGGQMIEYFFEEHRDIRLFKVRLTDKGSEYLQTNKQKMMDLFNNIEMMITKKLRNEAAQNS</sequence>
<dbReference type="InterPro" id="IPR051685">
    <property type="entry name" value="Ycf3/AcsC/BcsC/TPR_MFPF"/>
</dbReference>
<dbReference type="PROSITE" id="PS50293">
    <property type="entry name" value="TPR_REGION"/>
    <property type="match status" value="1"/>
</dbReference>
<dbReference type="PANTHER" id="PTHR44943:SF4">
    <property type="entry name" value="TPR REPEAT-CONTAINING PROTEIN MJ0798"/>
    <property type="match status" value="1"/>
</dbReference>
<keyword evidence="2 3" id="KW-0802">TPR repeat</keyword>
<evidence type="ECO:0000256" key="4">
    <source>
        <dbReference type="SAM" id="MobiDB-lite"/>
    </source>
</evidence>
<feature type="repeat" description="TPR" evidence="3">
    <location>
        <begin position="41"/>
        <end position="74"/>
    </location>
</feature>
<evidence type="ECO:0000256" key="1">
    <source>
        <dbReference type="ARBA" id="ARBA00022737"/>
    </source>
</evidence>
<gene>
    <name evidence="5" type="ORF">NSIN_40076</name>
</gene>
<evidence type="ECO:0000313" key="5">
    <source>
        <dbReference type="EMBL" id="SHO47384.1"/>
    </source>
</evidence>
<accession>A0A2H1EJE1</accession>
<proteinExistence type="predicted"/>
<dbReference type="InterPro" id="IPR011990">
    <property type="entry name" value="TPR-like_helical_dom_sf"/>
</dbReference>
<feature type="region of interest" description="Disordered" evidence="4">
    <location>
        <begin position="1"/>
        <end position="31"/>
    </location>
</feature>
<dbReference type="Proteomes" id="UP000232412">
    <property type="component" value="Unassembled WGS sequence"/>
</dbReference>
<dbReference type="EMBL" id="FRFC01000005">
    <property type="protein sequence ID" value="SHO47384.1"/>
    <property type="molecule type" value="Genomic_DNA"/>
</dbReference>
<dbReference type="PANTHER" id="PTHR44943">
    <property type="entry name" value="CELLULOSE SYNTHASE OPERON PROTEIN C"/>
    <property type="match status" value="1"/>
</dbReference>
<reference evidence="6" key="1">
    <citation type="submission" date="2016-12" db="EMBL/GenBank/DDBJ databases">
        <authorList>
            <person name="Herbold C."/>
        </authorList>
    </citation>
    <scope>NUCLEOTIDE SEQUENCE [LARGE SCALE GENOMIC DNA]</scope>
</reference>
<dbReference type="InterPro" id="IPR019734">
    <property type="entry name" value="TPR_rpt"/>
</dbReference>
<dbReference type="PROSITE" id="PS50005">
    <property type="entry name" value="TPR"/>
    <property type="match status" value="2"/>
</dbReference>
<dbReference type="RefSeq" id="WP_320410680.1">
    <property type="nucleotide sequence ID" value="NZ_FRFC01000005.1"/>
</dbReference>
<keyword evidence="6" id="KW-1185">Reference proteome</keyword>
<name>A0A2H1EJE1_9ARCH</name>
<feature type="repeat" description="TPR" evidence="3">
    <location>
        <begin position="109"/>
        <end position="142"/>
    </location>
</feature>
<feature type="compositionally biased region" description="Basic and acidic residues" evidence="4">
    <location>
        <begin position="1"/>
        <end position="27"/>
    </location>
</feature>
<dbReference type="Pfam" id="PF13432">
    <property type="entry name" value="TPR_16"/>
    <property type="match status" value="1"/>
</dbReference>
<dbReference type="Gene3D" id="1.25.40.10">
    <property type="entry name" value="Tetratricopeptide repeat domain"/>
    <property type="match status" value="2"/>
</dbReference>
<evidence type="ECO:0000313" key="6">
    <source>
        <dbReference type="Proteomes" id="UP000232412"/>
    </source>
</evidence>